<reference evidence="1 2" key="1">
    <citation type="submission" date="2023-09" db="EMBL/GenBank/DDBJ databases">
        <title>Nesidiocoris tenuis whole genome shotgun sequence.</title>
        <authorList>
            <person name="Shibata T."/>
            <person name="Shimoda M."/>
            <person name="Kobayashi T."/>
            <person name="Uehara T."/>
        </authorList>
    </citation>
    <scope>NUCLEOTIDE SEQUENCE [LARGE SCALE GENOMIC DNA]</scope>
    <source>
        <strain evidence="1 2">Japan</strain>
    </source>
</reference>
<organism evidence="1 2">
    <name type="scientific">Nesidiocoris tenuis</name>
    <dbReference type="NCBI Taxonomy" id="355587"/>
    <lineage>
        <taxon>Eukaryota</taxon>
        <taxon>Metazoa</taxon>
        <taxon>Ecdysozoa</taxon>
        <taxon>Arthropoda</taxon>
        <taxon>Hexapoda</taxon>
        <taxon>Insecta</taxon>
        <taxon>Pterygota</taxon>
        <taxon>Neoptera</taxon>
        <taxon>Paraneoptera</taxon>
        <taxon>Hemiptera</taxon>
        <taxon>Heteroptera</taxon>
        <taxon>Panheteroptera</taxon>
        <taxon>Cimicomorpha</taxon>
        <taxon>Miridae</taxon>
        <taxon>Dicyphina</taxon>
        <taxon>Nesidiocoris</taxon>
    </lineage>
</organism>
<protein>
    <submittedName>
        <fullName evidence="1">Uncharacterized protein</fullName>
    </submittedName>
</protein>
<dbReference type="EMBL" id="AP028919">
    <property type="protein sequence ID" value="BET00342.1"/>
    <property type="molecule type" value="Genomic_DNA"/>
</dbReference>
<keyword evidence="2" id="KW-1185">Reference proteome</keyword>
<dbReference type="Proteomes" id="UP001307889">
    <property type="component" value="Chromosome 11"/>
</dbReference>
<gene>
    <name evidence="1" type="ORF">NTJ_13158</name>
</gene>
<name>A0ABN7B7J0_9HEMI</name>
<evidence type="ECO:0000313" key="1">
    <source>
        <dbReference type="EMBL" id="BET00342.1"/>
    </source>
</evidence>
<proteinExistence type="predicted"/>
<sequence>MVGPPDPSAFSNWILGVEIGRQVGRVGNVSPAWQRRNSLGRAGDGHYGRPTCISVILSAAARHGVVSLALGAEPYRSLARRFFNSQLYRVRWGL</sequence>
<evidence type="ECO:0000313" key="2">
    <source>
        <dbReference type="Proteomes" id="UP001307889"/>
    </source>
</evidence>
<accession>A0ABN7B7J0</accession>